<evidence type="ECO:0000256" key="6">
    <source>
        <dbReference type="ARBA" id="ARBA00022840"/>
    </source>
</evidence>
<dbReference type="Gene3D" id="3.40.50.620">
    <property type="entry name" value="HUPs"/>
    <property type="match status" value="1"/>
</dbReference>
<dbReference type="InterPro" id="IPR014729">
    <property type="entry name" value="Rossmann-like_a/b/a_fold"/>
</dbReference>
<evidence type="ECO:0000256" key="4">
    <source>
        <dbReference type="ARBA" id="ARBA00022694"/>
    </source>
</evidence>
<dbReference type="RefSeq" id="WP_072697118.1">
    <property type="nucleotide sequence ID" value="NZ_FRDI01000006.1"/>
</dbReference>
<evidence type="ECO:0000256" key="2">
    <source>
        <dbReference type="ARBA" id="ARBA00022555"/>
    </source>
</evidence>
<dbReference type="SUPFAM" id="SSF52402">
    <property type="entry name" value="Adenine nucleotide alpha hydrolases-like"/>
    <property type="match status" value="1"/>
</dbReference>
<dbReference type="Pfam" id="PF03054">
    <property type="entry name" value="tRNA_Me_trans"/>
    <property type="match status" value="1"/>
</dbReference>
<keyword evidence="11" id="KW-0489">Methyltransferase</keyword>
<dbReference type="Gene3D" id="2.30.30.280">
    <property type="entry name" value="Adenine nucleotide alpha hydrolases-like domains"/>
    <property type="match status" value="1"/>
</dbReference>
<reference evidence="11 12" key="1">
    <citation type="submission" date="2016-12" db="EMBL/GenBank/DDBJ databases">
        <authorList>
            <person name="Song W.-J."/>
            <person name="Kurnit D.M."/>
        </authorList>
    </citation>
    <scope>NUCLEOTIDE SEQUENCE [LARGE SCALE GENOMIC DNA]</scope>
    <source>
        <strain evidence="11 12">DSM 11393</strain>
    </source>
</reference>
<dbReference type="GO" id="GO:0000049">
    <property type="term" value="F:tRNA binding"/>
    <property type="evidence" value="ECO:0007669"/>
    <property type="project" value="UniProtKB-KW"/>
</dbReference>
<dbReference type="GO" id="GO:0008168">
    <property type="term" value="F:methyltransferase activity"/>
    <property type="evidence" value="ECO:0007669"/>
    <property type="project" value="UniProtKB-KW"/>
</dbReference>
<keyword evidence="4" id="KW-0819">tRNA processing</keyword>
<dbReference type="GO" id="GO:0002143">
    <property type="term" value="P:tRNA wobble position uridine thiolation"/>
    <property type="evidence" value="ECO:0007669"/>
    <property type="project" value="TreeGrafter"/>
</dbReference>
<evidence type="ECO:0000256" key="5">
    <source>
        <dbReference type="ARBA" id="ARBA00022741"/>
    </source>
</evidence>
<keyword evidence="3 11" id="KW-0808">Transferase</keyword>
<dbReference type="Gene3D" id="2.40.30.10">
    <property type="entry name" value="Translation factors"/>
    <property type="match status" value="1"/>
</dbReference>
<sequence length="418" mass="46653">MSKIAVAVSGGADSLFALLRLREEGHEVFALHARLFPLDETQIKTEKRLETLCESLKIPLFILDLHLEFEKMVVTPFCKAWNKGETPNPCALCNFRIKFGLLHDKSLELGAEALATGHYVGIESLQLFAKSADGCVKQKETAVLVTGKDKYKDQSYFLALVPKERLTQMIFPLKDCIKTKIQQYLSDNGYSVPVAKESQEICFIKDDDYKSFLKMRKVKLSGGGAIVLASTGEKLGLHQGLWQYTEGQRRGLGIAYTEPLFVCGKDLEKNQLVVCTKSELAAKTIYTEKANLFFEPEDLQVILQEAYKNGKLWVKLRYRQTPSLAKVELKDQGFVITLASENNGQSAIMPPAAGQIAVVYTELPKGYLLDISGEIRKTSKDTPKETSKESLEKEVLIDSQVKAEDKTLFILGAGVIKR</sequence>
<dbReference type="PANTHER" id="PTHR11933">
    <property type="entry name" value="TRNA 5-METHYLAMINOMETHYL-2-THIOURIDYLATE -METHYLTRANSFERASE"/>
    <property type="match status" value="1"/>
</dbReference>
<dbReference type="InterPro" id="IPR004506">
    <property type="entry name" value="MnmA-like"/>
</dbReference>
<dbReference type="AlphaFoldDB" id="A0A1M7T139"/>
<feature type="domain" description="tRNA-specific 2-thiouridylase MnmA-like central" evidence="10">
    <location>
        <begin position="223"/>
        <end position="275"/>
    </location>
</feature>
<dbReference type="OrthoDB" id="9800696at2"/>
<evidence type="ECO:0000259" key="10">
    <source>
        <dbReference type="Pfam" id="PF20259"/>
    </source>
</evidence>
<dbReference type="Proteomes" id="UP000186469">
    <property type="component" value="Unassembled WGS sequence"/>
</dbReference>
<dbReference type="GO" id="GO:0032259">
    <property type="term" value="P:methylation"/>
    <property type="evidence" value="ECO:0007669"/>
    <property type="project" value="UniProtKB-KW"/>
</dbReference>
<dbReference type="EC" id="2.8.1.13" evidence="1"/>
<proteinExistence type="predicted"/>
<dbReference type="InterPro" id="IPR046884">
    <property type="entry name" value="MnmA-like_central"/>
</dbReference>
<dbReference type="FunFam" id="2.30.30.280:FF:000001">
    <property type="entry name" value="tRNA-specific 2-thiouridylase MnmA"/>
    <property type="match status" value="1"/>
</dbReference>
<gene>
    <name evidence="11" type="ORF">SAMN02745728_01427</name>
</gene>
<dbReference type="InterPro" id="IPR023382">
    <property type="entry name" value="MnmA-like_central_sf"/>
</dbReference>
<dbReference type="STRING" id="1121455.SAMN02745728_01427"/>
<dbReference type="Pfam" id="PF20259">
    <property type="entry name" value="tRNA_Me_trans_M"/>
    <property type="match status" value="1"/>
</dbReference>
<dbReference type="CDD" id="cd01998">
    <property type="entry name" value="MnmA_TRMU-like"/>
    <property type="match status" value="1"/>
</dbReference>
<keyword evidence="12" id="KW-1185">Reference proteome</keyword>
<protein>
    <recommendedName>
        <fullName evidence="1">tRNA-uridine 2-sulfurtransferase</fullName>
        <ecNumber evidence="1">2.8.1.13</ecNumber>
    </recommendedName>
</protein>
<dbReference type="EMBL" id="FRDI01000006">
    <property type="protein sequence ID" value="SHN64470.1"/>
    <property type="molecule type" value="Genomic_DNA"/>
</dbReference>
<accession>A0A1M7T139</accession>
<dbReference type="GO" id="GO:0005524">
    <property type="term" value="F:ATP binding"/>
    <property type="evidence" value="ECO:0007669"/>
    <property type="project" value="UniProtKB-KW"/>
</dbReference>
<organism evidence="11 12">
    <name type="scientific">Desulfovibrio litoralis DSM 11393</name>
    <dbReference type="NCBI Taxonomy" id="1121455"/>
    <lineage>
        <taxon>Bacteria</taxon>
        <taxon>Pseudomonadati</taxon>
        <taxon>Thermodesulfobacteriota</taxon>
        <taxon>Desulfovibrionia</taxon>
        <taxon>Desulfovibrionales</taxon>
        <taxon>Desulfovibrionaceae</taxon>
        <taxon>Desulfovibrio</taxon>
    </lineage>
</organism>
<evidence type="ECO:0000313" key="12">
    <source>
        <dbReference type="Proteomes" id="UP000186469"/>
    </source>
</evidence>
<keyword evidence="2" id="KW-0820">tRNA-binding</keyword>
<keyword evidence="5" id="KW-0547">Nucleotide-binding</keyword>
<dbReference type="GO" id="GO:0103016">
    <property type="term" value="F:tRNA-uridine 2-sulfurtransferase activity"/>
    <property type="evidence" value="ECO:0007669"/>
    <property type="project" value="UniProtKB-EC"/>
</dbReference>
<dbReference type="PANTHER" id="PTHR11933:SF5">
    <property type="entry name" value="MITOCHONDRIAL TRNA-SPECIFIC 2-THIOURIDYLASE 1"/>
    <property type="match status" value="1"/>
</dbReference>
<evidence type="ECO:0000256" key="1">
    <source>
        <dbReference type="ARBA" id="ARBA00011949"/>
    </source>
</evidence>
<comment type="catalytic activity">
    <reaction evidence="9">
        <text>S-sulfanyl-L-cysteinyl-[protein] + uridine(34) in tRNA + AH2 + ATP = 2-thiouridine(34) in tRNA + L-cysteinyl-[protein] + A + AMP + diphosphate + H(+)</text>
        <dbReference type="Rhea" id="RHEA:47032"/>
        <dbReference type="Rhea" id="RHEA-COMP:10131"/>
        <dbReference type="Rhea" id="RHEA-COMP:11726"/>
        <dbReference type="Rhea" id="RHEA-COMP:11727"/>
        <dbReference type="Rhea" id="RHEA-COMP:11728"/>
        <dbReference type="ChEBI" id="CHEBI:13193"/>
        <dbReference type="ChEBI" id="CHEBI:15378"/>
        <dbReference type="ChEBI" id="CHEBI:17499"/>
        <dbReference type="ChEBI" id="CHEBI:29950"/>
        <dbReference type="ChEBI" id="CHEBI:30616"/>
        <dbReference type="ChEBI" id="CHEBI:33019"/>
        <dbReference type="ChEBI" id="CHEBI:61963"/>
        <dbReference type="ChEBI" id="CHEBI:65315"/>
        <dbReference type="ChEBI" id="CHEBI:87170"/>
        <dbReference type="ChEBI" id="CHEBI:456215"/>
        <dbReference type="EC" id="2.8.1.13"/>
    </reaction>
</comment>
<keyword evidence="6" id="KW-0067">ATP-binding</keyword>
<dbReference type="NCBIfam" id="TIGR00420">
    <property type="entry name" value="trmU"/>
    <property type="match status" value="1"/>
</dbReference>
<evidence type="ECO:0000256" key="7">
    <source>
        <dbReference type="ARBA" id="ARBA00022884"/>
    </source>
</evidence>
<keyword evidence="8" id="KW-1015">Disulfide bond</keyword>
<evidence type="ECO:0000256" key="9">
    <source>
        <dbReference type="ARBA" id="ARBA00051542"/>
    </source>
</evidence>
<name>A0A1M7T139_9BACT</name>
<evidence type="ECO:0000256" key="3">
    <source>
        <dbReference type="ARBA" id="ARBA00022679"/>
    </source>
</evidence>
<keyword evidence="7" id="KW-0694">RNA-binding</keyword>
<evidence type="ECO:0000313" key="11">
    <source>
        <dbReference type="EMBL" id="SHN64470.1"/>
    </source>
</evidence>
<evidence type="ECO:0000256" key="8">
    <source>
        <dbReference type="ARBA" id="ARBA00023157"/>
    </source>
</evidence>